<protein>
    <recommendedName>
        <fullName evidence="12">Replication restart protein PriA</fullName>
    </recommendedName>
    <alternativeName>
        <fullName evidence="12">ATP-dependent DNA helicase PriA</fullName>
        <ecNumber evidence="12">5.6.2.4</ecNumber>
    </alternativeName>
    <alternativeName>
        <fullName evidence="12">DNA 3'-5' helicase PriA</fullName>
    </alternativeName>
</protein>
<feature type="binding site" evidence="12">
    <location>
        <position position="523"/>
    </location>
    <ligand>
        <name>Zn(2+)</name>
        <dbReference type="ChEBI" id="CHEBI:29105"/>
        <label>1</label>
    </ligand>
</feature>
<dbReference type="InterPro" id="IPR014001">
    <property type="entry name" value="Helicase_ATP-bd"/>
</dbReference>
<comment type="similarity">
    <text evidence="12">Belongs to the helicase family. PriA subfamily.</text>
</comment>
<dbReference type="Gene3D" id="3.40.50.300">
    <property type="entry name" value="P-loop containing nucleotide triphosphate hydrolases"/>
    <property type="match status" value="2"/>
</dbReference>
<keyword evidence="10 12" id="KW-0413">Isomerase</keyword>
<evidence type="ECO:0000259" key="14">
    <source>
        <dbReference type="PROSITE" id="PS51194"/>
    </source>
</evidence>
<dbReference type="FunFam" id="3.40.1440.60:FF:000001">
    <property type="entry name" value="Primosomal protein N"/>
    <property type="match status" value="1"/>
</dbReference>
<evidence type="ECO:0000256" key="10">
    <source>
        <dbReference type="ARBA" id="ARBA00023235"/>
    </source>
</evidence>
<evidence type="ECO:0000259" key="13">
    <source>
        <dbReference type="PROSITE" id="PS51192"/>
    </source>
</evidence>
<dbReference type="InterPro" id="IPR042115">
    <property type="entry name" value="PriA_3primeBD_sf"/>
</dbReference>
<evidence type="ECO:0000256" key="3">
    <source>
        <dbReference type="ARBA" id="ARBA00022723"/>
    </source>
</evidence>
<evidence type="ECO:0000256" key="5">
    <source>
        <dbReference type="ARBA" id="ARBA00022801"/>
    </source>
</evidence>
<dbReference type="InterPro" id="IPR005259">
    <property type="entry name" value="PriA"/>
</dbReference>
<evidence type="ECO:0000256" key="12">
    <source>
        <dbReference type="HAMAP-Rule" id="MF_00983"/>
    </source>
</evidence>
<evidence type="ECO:0000256" key="6">
    <source>
        <dbReference type="ARBA" id="ARBA00022806"/>
    </source>
</evidence>
<keyword evidence="7 12" id="KW-0862">Zinc</keyword>
<comment type="cofactor">
    <cofactor evidence="12">
        <name>Zn(2+)</name>
        <dbReference type="ChEBI" id="CHEBI:29105"/>
    </cofactor>
    <text evidence="12">Binds 2 zinc ions per subunit.</text>
</comment>
<comment type="caution">
    <text evidence="15">The sequence shown here is derived from an EMBL/GenBank/DDBJ whole genome shotgun (WGS) entry which is preliminary data.</text>
</comment>
<dbReference type="PROSITE" id="PS51192">
    <property type="entry name" value="HELICASE_ATP_BIND_1"/>
    <property type="match status" value="1"/>
</dbReference>
<feature type="binding site" evidence="12">
    <location>
        <position position="550"/>
    </location>
    <ligand>
        <name>Zn(2+)</name>
        <dbReference type="ChEBI" id="CHEBI:29105"/>
        <label>2</label>
    </ligand>
</feature>
<keyword evidence="9 12" id="KW-0238">DNA-binding</keyword>
<dbReference type="Pfam" id="PF18074">
    <property type="entry name" value="PriA_C"/>
    <property type="match status" value="1"/>
</dbReference>
<keyword evidence="8 12" id="KW-0067">ATP-binding</keyword>
<keyword evidence="3 12" id="KW-0479">Metal-binding</keyword>
<proteinExistence type="inferred from homology"/>
<evidence type="ECO:0000313" key="15">
    <source>
        <dbReference type="EMBL" id="PZW39215.1"/>
    </source>
</evidence>
<dbReference type="GO" id="GO:0005524">
    <property type="term" value="F:ATP binding"/>
    <property type="evidence" value="ECO:0007669"/>
    <property type="project" value="UniProtKB-UniRule"/>
</dbReference>
<feature type="binding site" evidence="12">
    <location>
        <position position="535"/>
    </location>
    <ligand>
        <name>Zn(2+)</name>
        <dbReference type="ChEBI" id="CHEBI:29105"/>
        <label>2</label>
    </ligand>
</feature>
<sequence>MNHFVDVILPLPLPSRFTYQVREEEIGDLKKGMRVAVPFGKTKVYTGITANIHQEAPKIYKAKFIEQILDDKPIVTQTQLKFWKWLSSYYMCAEGDILKAALPGAFLLESETVVELNTKTDIDEEGLTDEEYLVYEALQNQSVIKIKEISNLLGKKNVLNILQKLVAKNVAVVSQELYKQYKPKLIRYIKLAELYNKEEELQQLLETLNNAPKQSSVVLTLFSLLAKSKKPISVKQLIKESEASAAIIKTLVDKGVLDEYYLQKDRTDTQQQVEKFQVNLNENQQQAYTEINENFQANKVTLLHGITSSGKTEIYIQLIKDVISQGKQVLYLLPEIALTTQLISRLQQYFGEDVLVFHSKYSLNERVEVYQHVLEQTKGKIVIGARSSIFLPFQDLGLIIVDESHETTFKQYDPAPRYHARDASVVLSNITKANLLLGSATPSLESYFNAQHHKYGLVSLNRRYGNVLPPQVELVDVKEKYKKKLMKGRFSDTLLEEMKITLSEGKQVILFQNRRGFSPILECNTCGHSPQCPNCDVSLTYHKHNNSLRCHYCGYHIAMQLQCIACKSTEVTTKGFGTEQIETELKSLFPNHKIGRMDLDTTRGKHGYEKIITAFEQQEIDILIGTQMLTKGLDFRNVDLVGVMSADSLLNFPDFRAHERSFHMLVQVAGRAGRTKQRGKVLIQTYNPNHQILQQVTTNSYLEMYKEQLQERQNYKYPPFYRLIKLTFKAKDFNTVNEASSWFAKGLIQGLKENVLGPEFPPVARIRNEYYKNIIIKIPPEHSISKTKEFIEKVRKTYDSVGSFKKVRLILNVDPY</sequence>
<dbReference type="Pfam" id="PF00271">
    <property type="entry name" value="Helicase_C"/>
    <property type="match status" value="1"/>
</dbReference>
<dbReference type="NCBIfam" id="TIGR00595">
    <property type="entry name" value="priA"/>
    <property type="match status" value="1"/>
</dbReference>
<dbReference type="EMBL" id="QKYV01000006">
    <property type="protein sequence ID" value="PZW39215.1"/>
    <property type="molecule type" value="Genomic_DNA"/>
</dbReference>
<dbReference type="PANTHER" id="PTHR30580:SF0">
    <property type="entry name" value="PRIMOSOMAL PROTEIN N"/>
    <property type="match status" value="1"/>
</dbReference>
<dbReference type="GO" id="GO:1990077">
    <property type="term" value="C:primosome complex"/>
    <property type="evidence" value="ECO:0007669"/>
    <property type="project" value="UniProtKB-UniRule"/>
</dbReference>
<evidence type="ECO:0000256" key="8">
    <source>
        <dbReference type="ARBA" id="ARBA00022840"/>
    </source>
</evidence>
<keyword evidence="1 12" id="KW-0639">Primosome</keyword>
<dbReference type="Pfam" id="PF00270">
    <property type="entry name" value="DEAD"/>
    <property type="match status" value="1"/>
</dbReference>
<evidence type="ECO:0000256" key="2">
    <source>
        <dbReference type="ARBA" id="ARBA00022705"/>
    </source>
</evidence>
<dbReference type="GO" id="GO:0006270">
    <property type="term" value="P:DNA replication initiation"/>
    <property type="evidence" value="ECO:0007669"/>
    <property type="project" value="TreeGrafter"/>
</dbReference>
<feature type="binding site" evidence="12">
    <location>
        <position position="553"/>
    </location>
    <ligand>
        <name>Zn(2+)</name>
        <dbReference type="ChEBI" id="CHEBI:29105"/>
        <label>2</label>
    </ligand>
</feature>
<comment type="catalytic activity">
    <reaction evidence="12">
        <text>Couples ATP hydrolysis with the unwinding of duplex DNA by translocating in the 3'-5' direction.</text>
        <dbReference type="EC" id="5.6.2.4"/>
    </reaction>
</comment>
<keyword evidence="5 12" id="KW-0378">Hydrolase</keyword>
<comment type="catalytic activity">
    <reaction evidence="11 12">
        <text>ATP + H2O = ADP + phosphate + H(+)</text>
        <dbReference type="Rhea" id="RHEA:13065"/>
        <dbReference type="ChEBI" id="CHEBI:15377"/>
        <dbReference type="ChEBI" id="CHEBI:15378"/>
        <dbReference type="ChEBI" id="CHEBI:30616"/>
        <dbReference type="ChEBI" id="CHEBI:43474"/>
        <dbReference type="ChEBI" id="CHEBI:456216"/>
        <dbReference type="EC" id="5.6.2.4"/>
    </reaction>
</comment>
<feature type="binding site" evidence="12">
    <location>
        <position position="566"/>
    </location>
    <ligand>
        <name>Zn(2+)</name>
        <dbReference type="ChEBI" id="CHEBI:29105"/>
        <label>1</label>
    </ligand>
</feature>
<evidence type="ECO:0000256" key="11">
    <source>
        <dbReference type="ARBA" id="ARBA00048988"/>
    </source>
</evidence>
<reference evidence="15 16" key="1">
    <citation type="submission" date="2018-06" db="EMBL/GenBank/DDBJ databases">
        <title>Genomic Encyclopedia of Archaeal and Bacterial Type Strains, Phase II (KMG-II): from individual species to whole genera.</title>
        <authorList>
            <person name="Goeker M."/>
        </authorList>
    </citation>
    <scope>NUCLEOTIDE SEQUENCE [LARGE SCALE GENOMIC DNA]</scope>
    <source>
        <strain evidence="15 16">DSM 15361</strain>
    </source>
</reference>
<name>A0A2W7I1S7_9FLAO</name>
<dbReference type="Pfam" id="PF18319">
    <property type="entry name" value="Zn_ribbon_PriA"/>
    <property type="match status" value="1"/>
</dbReference>
<keyword evidence="6 12" id="KW-0347">Helicase</keyword>
<keyword evidence="16" id="KW-1185">Reference proteome</keyword>
<dbReference type="Gene3D" id="3.40.1440.60">
    <property type="entry name" value="PriA, 3(prime) DNA-binding domain"/>
    <property type="match status" value="1"/>
</dbReference>
<feature type="domain" description="Helicase ATP-binding" evidence="13">
    <location>
        <begin position="292"/>
        <end position="460"/>
    </location>
</feature>
<dbReference type="SUPFAM" id="SSF52540">
    <property type="entry name" value="P-loop containing nucleoside triphosphate hydrolases"/>
    <property type="match status" value="1"/>
</dbReference>
<dbReference type="HAMAP" id="MF_00983">
    <property type="entry name" value="PriA"/>
    <property type="match status" value="1"/>
</dbReference>
<dbReference type="GO" id="GO:0006269">
    <property type="term" value="P:DNA replication, synthesis of primer"/>
    <property type="evidence" value="ECO:0007669"/>
    <property type="project" value="UniProtKB-KW"/>
</dbReference>
<dbReference type="GO" id="GO:0043138">
    <property type="term" value="F:3'-5' DNA helicase activity"/>
    <property type="evidence" value="ECO:0007669"/>
    <property type="project" value="UniProtKB-EC"/>
</dbReference>
<keyword evidence="4 12" id="KW-0547">Nucleotide-binding</keyword>
<dbReference type="GO" id="GO:0006302">
    <property type="term" value="P:double-strand break repair"/>
    <property type="evidence" value="ECO:0007669"/>
    <property type="project" value="InterPro"/>
</dbReference>
<dbReference type="GO" id="GO:0006310">
    <property type="term" value="P:DNA recombination"/>
    <property type="evidence" value="ECO:0007669"/>
    <property type="project" value="InterPro"/>
</dbReference>
<dbReference type="FunFam" id="3.40.50.300:FF:000489">
    <property type="entry name" value="Primosome assembly protein PriA"/>
    <property type="match status" value="1"/>
</dbReference>
<dbReference type="PANTHER" id="PTHR30580">
    <property type="entry name" value="PRIMOSOMAL PROTEIN N"/>
    <property type="match status" value="1"/>
</dbReference>
<evidence type="ECO:0000313" key="16">
    <source>
        <dbReference type="Proteomes" id="UP000249542"/>
    </source>
</evidence>
<dbReference type="SMART" id="SM00487">
    <property type="entry name" value="DEXDc"/>
    <property type="match status" value="1"/>
</dbReference>
<dbReference type="InterPro" id="IPR011545">
    <property type="entry name" value="DEAD/DEAH_box_helicase_dom"/>
</dbReference>
<feature type="binding site" evidence="12">
    <location>
        <position position="526"/>
    </location>
    <ligand>
        <name>Zn(2+)</name>
        <dbReference type="ChEBI" id="CHEBI:29105"/>
        <label>1</label>
    </ligand>
</feature>
<keyword evidence="2 12" id="KW-0235">DNA replication</keyword>
<organism evidence="15 16">
    <name type="scientific">Mesonia algae</name>
    <dbReference type="NCBI Taxonomy" id="213248"/>
    <lineage>
        <taxon>Bacteria</taxon>
        <taxon>Pseudomonadati</taxon>
        <taxon>Bacteroidota</taxon>
        <taxon>Flavobacteriia</taxon>
        <taxon>Flavobacteriales</taxon>
        <taxon>Flavobacteriaceae</taxon>
        <taxon>Mesonia</taxon>
    </lineage>
</organism>
<evidence type="ECO:0000256" key="4">
    <source>
        <dbReference type="ARBA" id="ARBA00022741"/>
    </source>
</evidence>
<dbReference type="InterPro" id="IPR041236">
    <property type="entry name" value="PriA_C"/>
</dbReference>
<dbReference type="InterPro" id="IPR001650">
    <property type="entry name" value="Helicase_C-like"/>
</dbReference>
<dbReference type="GO" id="GO:0008270">
    <property type="term" value="F:zinc ion binding"/>
    <property type="evidence" value="ECO:0007669"/>
    <property type="project" value="UniProtKB-UniRule"/>
</dbReference>
<feature type="binding site" evidence="12">
    <location>
        <position position="532"/>
    </location>
    <ligand>
        <name>Zn(2+)</name>
        <dbReference type="ChEBI" id="CHEBI:29105"/>
        <label>2</label>
    </ligand>
</feature>
<dbReference type="InterPro" id="IPR027417">
    <property type="entry name" value="P-loop_NTPase"/>
</dbReference>
<accession>A0A2W7I1S7</accession>
<gene>
    <name evidence="12" type="primary">priA</name>
    <name evidence="15" type="ORF">LX95_02357</name>
</gene>
<dbReference type="GO" id="GO:0003677">
    <property type="term" value="F:DNA binding"/>
    <property type="evidence" value="ECO:0007669"/>
    <property type="project" value="UniProtKB-UniRule"/>
</dbReference>
<dbReference type="InterPro" id="IPR041222">
    <property type="entry name" value="PriA_3primeBD"/>
</dbReference>
<dbReference type="PROSITE" id="PS51194">
    <property type="entry name" value="HELICASE_CTER"/>
    <property type="match status" value="1"/>
</dbReference>
<dbReference type="AlphaFoldDB" id="A0A2W7I1S7"/>
<evidence type="ECO:0000256" key="7">
    <source>
        <dbReference type="ARBA" id="ARBA00022833"/>
    </source>
</evidence>
<feature type="domain" description="Helicase C-terminal" evidence="14">
    <location>
        <begin position="558"/>
        <end position="713"/>
    </location>
</feature>
<dbReference type="RefSeq" id="WP_111541632.1">
    <property type="nucleotide sequence ID" value="NZ_QKYV01000006.1"/>
</dbReference>
<comment type="subunit">
    <text evidence="12">Component of the replication restart primosome.</text>
</comment>
<dbReference type="SMART" id="SM00490">
    <property type="entry name" value="HELICc"/>
    <property type="match status" value="1"/>
</dbReference>
<dbReference type="GO" id="GO:0016887">
    <property type="term" value="F:ATP hydrolysis activity"/>
    <property type="evidence" value="ECO:0007669"/>
    <property type="project" value="RHEA"/>
</dbReference>
<evidence type="ECO:0000256" key="1">
    <source>
        <dbReference type="ARBA" id="ARBA00022515"/>
    </source>
</evidence>
<feature type="binding site" evidence="12">
    <location>
        <position position="563"/>
    </location>
    <ligand>
        <name>Zn(2+)</name>
        <dbReference type="ChEBI" id="CHEBI:29105"/>
        <label>1</label>
    </ligand>
</feature>
<comment type="function">
    <text evidence="12">Initiates the restart of stalled replication forks, which reloads the replicative helicase on sites other than the origin of replication. Recognizes and binds to abandoned replication forks and remodels them to uncover a helicase loading site. Promotes assembly of the primosome at these replication forks.</text>
</comment>
<dbReference type="CDD" id="cd18804">
    <property type="entry name" value="SF2_C_priA"/>
    <property type="match status" value="1"/>
</dbReference>
<dbReference type="CDD" id="cd17929">
    <property type="entry name" value="DEXHc_priA"/>
    <property type="match status" value="1"/>
</dbReference>
<dbReference type="InterPro" id="IPR040498">
    <property type="entry name" value="PriA_CRR"/>
</dbReference>
<dbReference type="EC" id="5.6.2.4" evidence="12"/>
<dbReference type="Pfam" id="PF17764">
    <property type="entry name" value="PriA_3primeBD"/>
    <property type="match status" value="1"/>
</dbReference>
<evidence type="ECO:0000256" key="9">
    <source>
        <dbReference type="ARBA" id="ARBA00023125"/>
    </source>
</evidence>
<dbReference type="Proteomes" id="UP000249542">
    <property type="component" value="Unassembled WGS sequence"/>
</dbReference>